<organism evidence="2 3">
    <name type="scientific">Coprinellus micaceus</name>
    <name type="common">Glistening ink-cap mushroom</name>
    <name type="synonym">Coprinus micaceus</name>
    <dbReference type="NCBI Taxonomy" id="71717"/>
    <lineage>
        <taxon>Eukaryota</taxon>
        <taxon>Fungi</taxon>
        <taxon>Dikarya</taxon>
        <taxon>Basidiomycota</taxon>
        <taxon>Agaricomycotina</taxon>
        <taxon>Agaricomycetes</taxon>
        <taxon>Agaricomycetidae</taxon>
        <taxon>Agaricales</taxon>
        <taxon>Agaricineae</taxon>
        <taxon>Psathyrellaceae</taxon>
        <taxon>Coprinellus</taxon>
    </lineage>
</organism>
<dbReference type="EMBL" id="QPFP01000004">
    <property type="protein sequence ID" value="TEB37292.1"/>
    <property type="molecule type" value="Genomic_DNA"/>
</dbReference>
<dbReference type="STRING" id="71717.A0A4Y7TUL4"/>
<evidence type="ECO:0000313" key="2">
    <source>
        <dbReference type="EMBL" id="TEB37292.1"/>
    </source>
</evidence>
<dbReference type="SUPFAM" id="SSF51735">
    <property type="entry name" value="NAD(P)-binding Rossmann-fold domains"/>
    <property type="match status" value="1"/>
</dbReference>
<proteinExistence type="predicted"/>
<sequence>MKKGFLDFTRDQCTDPPPVATAELTGQTVIITGANAGLGFEAAKHFARMKPGKLILACRSEERGNAAVERVKEATGFDGVELWLLDLAKFSSVIAFADKFEKGGERLDILVANAAIAAQQYNLTSDGWEESIQVNDLSTSLLCLLLTPRLIETASKFDGRPRISIVSSEVHYWATFPEKTWEVPSALQYLNSTEHCTAKRMGNRYFETKLLNIFFTRSLAQLLRDTPVIVNTVNPGFCVSEIRRNFTGMAAFVNWVLDKSLSRPTEGGSRQLVYAAVGSPEDPEMLHGQYLNLHRVDEPSDYVVEEKGKERQDILWDDLVRELSQVDARVGVIVQQYQ</sequence>
<comment type="caution">
    <text evidence="2">The sequence shown here is derived from an EMBL/GenBank/DDBJ whole genome shotgun (WGS) entry which is preliminary data.</text>
</comment>
<dbReference type="AlphaFoldDB" id="A0A4Y7TUL4"/>
<keyword evidence="1" id="KW-0560">Oxidoreductase</keyword>
<evidence type="ECO:0000256" key="1">
    <source>
        <dbReference type="ARBA" id="ARBA00023002"/>
    </source>
</evidence>
<dbReference type="Gene3D" id="3.40.50.720">
    <property type="entry name" value="NAD(P)-binding Rossmann-like Domain"/>
    <property type="match status" value="1"/>
</dbReference>
<dbReference type="InterPro" id="IPR036291">
    <property type="entry name" value="NAD(P)-bd_dom_sf"/>
</dbReference>
<name>A0A4Y7TUL4_COPMI</name>
<dbReference type="PANTHER" id="PTHR43157">
    <property type="entry name" value="PHOSPHATIDYLINOSITOL-GLYCAN BIOSYNTHESIS CLASS F PROTEIN-RELATED"/>
    <property type="match status" value="1"/>
</dbReference>
<dbReference type="PRINTS" id="PR00081">
    <property type="entry name" value="GDHRDH"/>
</dbReference>
<gene>
    <name evidence="2" type="ORF">FA13DRAFT_894892</name>
</gene>
<dbReference type="InterPro" id="IPR002347">
    <property type="entry name" value="SDR_fam"/>
</dbReference>
<dbReference type="Pfam" id="PF00106">
    <property type="entry name" value="adh_short"/>
    <property type="match status" value="1"/>
</dbReference>
<dbReference type="Proteomes" id="UP000298030">
    <property type="component" value="Unassembled WGS sequence"/>
</dbReference>
<protein>
    <submittedName>
        <fullName evidence="2">Short-chain dehydrogenase</fullName>
    </submittedName>
</protein>
<dbReference type="GO" id="GO:0016491">
    <property type="term" value="F:oxidoreductase activity"/>
    <property type="evidence" value="ECO:0007669"/>
    <property type="project" value="UniProtKB-KW"/>
</dbReference>
<dbReference type="OrthoDB" id="542013at2759"/>
<keyword evidence="3" id="KW-1185">Reference proteome</keyword>
<evidence type="ECO:0000313" key="3">
    <source>
        <dbReference type="Proteomes" id="UP000298030"/>
    </source>
</evidence>
<dbReference type="PANTHER" id="PTHR43157:SF31">
    <property type="entry name" value="PHOSPHATIDYLINOSITOL-GLYCAN BIOSYNTHESIS CLASS F PROTEIN"/>
    <property type="match status" value="1"/>
</dbReference>
<accession>A0A4Y7TUL4</accession>
<reference evidence="2 3" key="1">
    <citation type="journal article" date="2019" name="Nat. Ecol. Evol.">
        <title>Megaphylogeny resolves global patterns of mushroom evolution.</title>
        <authorList>
            <person name="Varga T."/>
            <person name="Krizsan K."/>
            <person name="Foldi C."/>
            <person name="Dima B."/>
            <person name="Sanchez-Garcia M."/>
            <person name="Sanchez-Ramirez S."/>
            <person name="Szollosi G.J."/>
            <person name="Szarkandi J.G."/>
            <person name="Papp V."/>
            <person name="Albert L."/>
            <person name="Andreopoulos W."/>
            <person name="Angelini C."/>
            <person name="Antonin V."/>
            <person name="Barry K.W."/>
            <person name="Bougher N.L."/>
            <person name="Buchanan P."/>
            <person name="Buyck B."/>
            <person name="Bense V."/>
            <person name="Catcheside P."/>
            <person name="Chovatia M."/>
            <person name="Cooper J."/>
            <person name="Damon W."/>
            <person name="Desjardin D."/>
            <person name="Finy P."/>
            <person name="Geml J."/>
            <person name="Haridas S."/>
            <person name="Hughes K."/>
            <person name="Justo A."/>
            <person name="Karasinski D."/>
            <person name="Kautmanova I."/>
            <person name="Kiss B."/>
            <person name="Kocsube S."/>
            <person name="Kotiranta H."/>
            <person name="LaButti K.M."/>
            <person name="Lechner B.E."/>
            <person name="Liimatainen K."/>
            <person name="Lipzen A."/>
            <person name="Lukacs Z."/>
            <person name="Mihaltcheva S."/>
            <person name="Morgado L.N."/>
            <person name="Niskanen T."/>
            <person name="Noordeloos M.E."/>
            <person name="Ohm R.A."/>
            <person name="Ortiz-Santana B."/>
            <person name="Ovrebo C."/>
            <person name="Racz N."/>
            <person name="Riley R."/>
            <person name="Savchenko A."/>
            <person name="Shiryaev A."/>
            <person name="Soop K."/>
            <person name="Spirin V."/>
            <person name="Szebenyi C."/>
            <person name="Tomsovsky M."/>
            <person name="Tulloss R.E."/>
            <person name="Uehling J."/>
            <person name="Grigoriev I.V."/>
            <person name="Vagvolgyi C."/>
            <person name="Papp T."/>
            <person name="Martin F.M."/>
            <person name="Miettinen O."/>
            <person name="Hibbett D.S."/>
            <person name="Nagy L.G."/>
        </authorList>
    </citation>
    <scope>NUCLEOTIDE SEQUENCE [LARGE SCALE GENOMIC DNA]</scope>
    <source>
        <strain evidence="2 3">FP101781</strain>
    </source>
</reference>